<dbReference type="InterPro" id="IPR050281">
    <property type="entry name" value="Flavin_monoamine_oxidase"/>
</dbReference>
<proteinExistence type="predicted"/>
<dbReference type="Proteomes" id="UP000252100">
    <property type="component" value="Chromosome"/>
</dbReference>
<keyword evidence="2" id="KW-1185">Reference proteome</keyword>
<reference evidence="1 2" key="1">
    <citation type="journal article" date="2018" name="J. Microbiol.">
        <title>Salicibibacter kimchii gen. nov., sp. nov., a moderately halophilic and alkalitolerant bacterium in the family Bacillaceae, isolated from kimchi.</title>
        <authorList>
            <person name="Jang J.Y."/>
            <person name="Oh Y.J."/>
            <person name="Lim S.K."/>
            <person name="Park H.K."/>
            <person name="Lee C."/>
            <person name="Kim J.Y."/>
            <person name="Lee M.A."/>
            <person name="Choi H.J."/>
        </authorList>
    </citation>
    <scope>NUCLEOTIDE SEQUENCE [LARGE SCALE GENOMIC DNA]</scope>
    <source>
        <strain evidence="1 2">NKC1-1</strain>
    </source>
</reference>
<gene>
    <name evidence="1" type="ORF">DT065_05865</name>
</gene>
<organism evidence="1 2">
    <name type="scientific">Salicibibacter kimchii</name>
    <dbReference type="NCBI Taxonomy" id="2099786"/>
    <lineage>
        <taxon>Bacteria</taxon>
        <taxon>Bacillati</taxon>
        <taxon>Bacillota</taxon>
        <taxon>Bacilli</taxon>
        <taxon>Bacillales</taxon>
        <taxon>Bacillaceae</taxon>
        <taxon>Salicibibacter</taxon>
    </lineage>
</organism>
<accession>A0A345BXB1</accession>
<dbReference type="AlphaFoldDB" id="A0A345BXB1"/>
<sequence>MVVGAGLAGLAAANALDREGIGYKVIEASNRSSGKVLSDRQNSNYVFELGPQFVNKDMTEMARLIKASNFTFLTRLSGI</sequence>
<dbReference type="EMBL" id="CP031092">
    <property type="protein sequence ID" value="AXF55592.1"/>
    <property type="molecule type" value="Genomic_DNA"/>
</dbReference>
<evidence type="ECO:0000313" key="1">
    <source>
        <dbReference type="EMBL" id="AXF55592.1"/>
    </source>
</evidence>
<dbReference type="KEGG" id="rue:DT065_05865"/>
<dbReference type="Pfam" id="PF13450">
    <property type="entry name" value="NAD_binding_8"/>
    <property type="match status" value="1"/>
</dbReference>
<dbReference type="SUPFAM" id="SSF51905">
    <property type="entry name" value="FAD/NAD(P)-binding domain"/>
    <property type="match status" value="1"/>
</dbReference>
<evidence type="ECO:0000313" key="2">
    <source>
        <dbReference type="Proteomes" id="UP000252100"/>
    </source>
</evidence>
<dbReference type="PANTHER" id="PTHR10742:SF410">
    <property type="entry name" value="LYSINE-SPECIFIC HISTONE DEMETHYLASE 2"/>
    <property type="match status" value="1"/>
</dbReference>
<dbReference type="Gene3D" id="3.50.50.60">
    <property type="entry name" value="FAD/NAD(P)-binding domain"/>
    <property type="match status" value="1"/>
</dbReference>
<name>A0A345BXB1_9BACI</name>
<dbReference type="PANTHER" id="PTHR10742">
    <property type="entry name" value="FLAVIN MONOAMINE OXIDASE"/>
    <property type="match status" value="1"/>
</dbReference>
<dbReference type="GO" id="GO:0016491">
    <property type="term" value="F:oxidoreductase activity"/>
    <property type="evidence" value="ECO:0007669"/>
    <property type="project" value="TreeGrafter"/>
</dbReference>
<dbReference type="InterPro" id="IPR036188">
    <property type="entry name" value="FAD/NAD-bd_sf"/>
</dbReference>
<protein>
    <recommendedName>
        <fullName evidence="3">Amine oxidase domain-containing protein</fullName>
    </recommendedName>
</protein>
<dbReference type="OrthoDB" id="56323at2"/>
<evidence type="ECO:0008006" key="3">
    <source>
        <dbReference type="Google" id="ProtNLM"/>
    </source>
</evidence>